<dbReference type="Proteomes" id="UP001367508">
    <property type="component" value="Unassembled WGS sequence"/>
</dbReference>
<keyword evidence="2" id="KW-1185">Reference proteome</keyword>
<accession>A0AAN9KD26</accession>
<dbReference type="AlphaFoldDB" id="A0AAN9KD26"/>
<evidence type="ECO:0000313" key="2">
    <source>
        <dbReference type="Proteomes" id="UP001367508"/>
    </source>
</evidence>
<proteinExistence type="predicted"/>
<gene>
    <name evidence="1" type="ORF">VNO77_39414</name>
</gene>
<sequence>MVRPSHWGSTITPYSGIGFFLTPRDFQPISLSFYRACPHRDSLSRDDVSSFALYIGVVVKTCPRGPPDATVSAKTHHLLRRDQLRRLPYFGFPPLCWKTSLPDFFSGWSKPTNLDLKRANLLDLLGILDPVQILLSSPVITLTRAPRR</sequence>
<dbReference type="EMBL" id="JAYMYQ010000009">
    <property type="protein sequence ID" value="KAK7314201.1"/>
    <property type="molecule type" value="Genomic_DNA"/>
</dbReference>
<comment type="caution">
    <text evidence="1">The sequence shown here is derived from an EMBL/GenBank/DDBJ whole genome shotgun (WGS) entry which is preliminary data.</text>
</comment>
<protein>
    <submittedName>
        <fullName evidence="1">Uncharacterized protein</fullName>
    </submittedName>
</protein>
<evidence type="ECO:0000313" key="1">
    <source>
        <dbReference type="EMBL" id="KAK7314201.1"/>
    </source>
</evidence>
<reference evidence="1 2" key="1">
    <citation type="submission" date="2024-01" db="EMBL/GenBank/DDBJ databases">
        <title>The genomes of 5 underutilized Papilionoideae crops provide insights into root nodulation and disease resistanc.</title>
        <authorList>
            <person name="Jiang F."/>
        </authorList>
    </citation>
    <scope>NUCLEOTIDE SEQUENCE [LARGE SCALE GENOMIC DNA]</scope>
    <source>
        <strain evidence="1">LVBAO_FW01</strain>
        <tissue evidence="1">Leaves</tissue>
    </source>
</reference>
<organism evidence="1 2">
    <name type="scientific">Canavalia gladiata</name>
    <name type="common">Sword bean</name>
    <name type="synonym">Dolichos gladiatus</name>
    <dbReference type="NCBI Taxonomy" id="3824"/>
    <lineage>
        <taxon>Eukaryota</taxon>
        <taxon>Viridiplantae</taxon>
        <taxon>Streptophyta</taxon>
        <taxon>Embryophyta</taxon>
        <taxon>Tracheophyta</taxon>
        <taxon>Spermatophyta</taxon>
        <taxon>Magnoliopsida</taxon>
        <taxon>eudicotyledons</taxon>
        <taxon>Gunneridae</taxon>
        <taxon>Pentapetalae</taxon>
        <taxon>rosids</taxon>
        <taxon>fabids</taxon>
        <taxon>Fabales</taxon>
        <taxon>Fabaceae</taxon>
        <taxon>Papilionoideae</taxon>
        <taxon>50 kb inversion clade</taxon>
        <taxon>NPAAA clade</taxon>
        <taxon>indigoferoid/millettioid clade</taxon>
        <taxon>Phaseoleae</taxon>
        <taxon>Canavalia</taxon>
    </lineage>
</organism>
<name>A0AAN9KD26_CANGL</name>